<sequence length="352" mass="38933">MSDLNVTVGALLVGVLVTAVGYGITTLQTYMYMNRFPKDPWYIRWTVWSLLILDTSHIVLSWHMTYYYLIINFNNPPALDNSVWSFNITVVVTAVITVIVHCFYARRVFILGNRNWILVALILSLSMVRLICGSIVTAKIFVLKKLALLPIKIPAEVGTGLGAGTLADIIITSSLVYFLREHKSGFNHRLDSTLDKIIYWTVNNGLLTSVVGLVVIVTFSVMPDNMVFLGVHLLLSKLYANSLLATLNFRQAQRGRGLDTDGTSAINVDSTFGRSPRSRTTIQFSDVNSSKGQSHGQISTVNAPVVHVMTTTTTDVDYPLEDMSKGDSFGPERLVAELDHPLDRKTTAGDMA</sequence>
<evidence type="ECO:0000256" key="1">
    <source>
        <dbReference type="SAM" id="Phobius"/>
    </source>
</evidence>
<feature type="transmembrane region" description="Helical" evidence="1">
    <location>
        <begin position="161"/>
        <end position="179"/>
    </location>
</feature>
<proteinExistence type="predicted"/>
<keyword evidence="4" id="KW-1185">Reference proteome</keyword>
<reference evidence="3 4" key="1">
    <citation type="journal article" date="2015" name="Biotechnol. Biofuels">
        <title>Enhanced degradation of softwood versus hardwood by the white-rot fungus Pycnoporus coccineus.</title>
        <authorList>
            <person name="Couturier M."/>
            <person name="Navarro D."/>
            <person name="Chevret D."/>
            <person name="Henrissat B."/>
            <person name="Piumi F."/>
            <person name="Ruiz-Duenas F.J."/>
            <person name="Martinez A.T."/>
            <person name="Grigoriev I.V."/>
            <person name="Riley R."/>
            <person name="Lipzen A."/>
            <person name="Berrin J.G."/>
            <person name="Master E.R."/>
            <person name="Rosso M.N."/>
        </authorList>
    </citation>
    <scope>NUCLEOTIDE SEQUENCE [LARGE SCALE GENOMIC DNA]</scope>
    <source>
        <strain evidence="3 4">BRFM310</strain>
    </source>
</reference>
<dbReference type="InterPro" id="IPR045339">
    <property type="entry name" value="DUF6534"/>
</dbReference>
<feature type="domain" description="DUF6534" evidence="2">
    <location>
        <begin position="165"/>
        <end position="251"/>
    </location>
</feature>
<dbReference type="PANTHER" id="PTHR40465">
    <property type="entry name" value="CHROMOSOME 1, WHOLE GENOME SHOTGUN SEQUENCE"/>
    <property type="match status" value="1"/>
</dbReference>
<gene>
    <name evidence="3" type="ORF">PYCCODRAFT_1440062</name>
</gene>
<dbReference type="AlphaFoldDB" id="A0A1Y2I8U9"/>
<dbReference type="EMBL" id="KZ084149">
    <property type="protein sequence ID" value="OSC97545.1"/>
    <property type="molecule type" value="Genomic_DNA"/>
</dbReference>
<dbReference type="STRING" id="1353009.A0A1Y2I8U9"/>
<feature type="transmembrane region" description="Helical" evidence="1">
    <location>
        <begin position="116"/>
        <end position="141"/>
    </location>
</feature>
<dbReference type="OrthoDB" id="3214861at2759"/>
<dbReference type="PANTHER" id="PTHR40465:SF1">
    <property type="entry name" value="DUF6534 DOMAIN-CONTAINING PROTEIN"/>
    <property type="match status" value="1"/>
</dbReference>
<evidence type="ECO:0000313" key="4">
    <source>
        <dbReference type="Proteomes" id="UP000193067"/>
    </source>
</evidence>
<dbReference type="Pfam" id="PF20152">
    <property type="entry name" value="DUF6534"/>
    <property type="match status" value="1"/>
</dbReference>
<accession>A0A1Y2I8U9</accession>
<keyword evidence="1" id="KW-0472">Membrane</keyword>
<feature type="transmembrane region" description="Helical" evidence="1">
    <location>
        <begin position="227"/>
        <end position="247"/>
    </location>
</feature>
<keyword evidence="1" id="KW-1133">Transmembrane helix</keyword>
<keyword evidence="1" id="KW-0812">Transmembrane</keyword>
<feature type="transmembrane region" description="Helical" evidence="1">
    <location>
        <begin position="6"/>
        <end position="24"/>
    </location>
</feature>
<evidence type="ECO:0000259" key="2">
    <source>
        <dbReference type="Pfam" id="PF20152"/>
    </source>
</evidence>
<feature type="transmembrane region" description="Helical" evidence="1">
    <location>
        <begin position="200"/>
        <end position="221"/>
    </location>
</feature>
<dbReference type="Proteomes" id="UP000193067">
    <property type="component" value="Unassembled WGS sequence"/>
</dbReference>
<organism evidence="3 4">
    <name type="scientific">Trametes coccinea (strain BRFM310)</name>
    <name type="common">Pycnoporus coccineus</name>
    <dbReference type="NCBI Taxonomy" id="1353009"/>
    <lineage>
        <taxon>Eukaryota</taxon>
        <taxon>Fungi</taxon>
        <taxon>Dikarya</taxon>
        <taxon>Basidiomycota</taxon>
        <taxon>Agaricomycotina</taxon>
        <taxon>Agaricomycetes</taxon>
        <taxon>Polyporales</taxon>
        <taxon>Polyporaceae</taxon>
        <taxon>Trametes</taxon>
    </lineage>
</organism>
<feature type="transmembrane region" description="Helical" evidence="1">
    <location>
        <begin position="84"/>
        <end position="104"/>
    </location>
</feature>
<name>A0A1Y2I8U9_TRAC3</name>
<feature type="transmembrane region" description="Helical" evidence="1">
    <location>
        <begin position="45"/>
        <end position="64"/>
    </location>
</feature>
<protein>
    <recommendedName>
        <fullName evidence="2">DUF6534 domain-containing protein</fullName>
    </recommendedName>
</protein>
<evidence type="ECO:0000313" key="3">
    <source>
        <dbReference type="EMBL" id="OSC97545.1"/>
    </source>
</evidence>